<dbReference type="OrthoDB" id="2281104at2759"/>
<dbReference type="InParanoid" id="S2JZE4"/>
<organism evidence="1 2">
    <name type="scientific">Mucor circinelloides f. circinelloides (strain 1006PhL)</name>
    <name type="common">Mucormycosis agent</name>
    <name type="synonym">Calyptromyces circinelloides</name>
    <dbReference type="NCBI Taxonomy" id="1220926"/>
    <lineage>
        <taxon>Eukaryota</taxon>
        <taxon>Fungi</taxon>
        <taxon>Fungi incertae sedis</taxon>
        <taxon>Mucoromycota</taxon>
        <taxon>Mucoromycotina</taxon>
        <taxon>Mucoromycetes</taxon>
        <taxon>Mucorales</taxon>
        <taxon>Mucorineae</taxon>
        <taxon>Mucoraceae</taxon>
        <taxon>Mucor</taxon>
    </lineage>
</organism>
<protein>
    <submittedName>
        <fullName evidence="1">Uncharacterized protein</fullName>
    </submittedName>
</protein>
<dbReference type="STRING" id="1220926.S2JZE4"/>
<dbReference type="AlphaFoldDB" id="S2JZE4"/>
<gene>
    <name evidence="1" type="ORF">HMPREF1544_05041</name>
</gene>
<evidence type="ECO:0000313" key="2">
    <source>
        <dbReference type="Proteomes" id="UP000014254"/>
    </source>
</evidence>
<sequence>MVLWTNKSADELLADESVVCARMPPINSPLHKLVTDHQIHKCNAPYCMEGDAQDACRFGYPKQVWDVAFLIEMMIARNLDVERGWSNGALVQVLSMSQDIIELKHADNESIRTMCQVQSLTLPHVAICFNDIPFHGEP</sequence>
<dbReference type="Proteomes" id="UP000014254">
    <property type="component" value="Unassembled WGS sequence"/>
</dbReference>
<keyword evidence="2" id="KW-1185">Reference proteome</keyword>
<accession>S2JZE4</accession>
<name>S2JZE4_MUCC1</name>
<dbReference type="EMBL" id="KE123955">
    <property type="protein sequence ID" value="EPB88208.1"/>
    <property type="molecule type" value="Genomic_DNA"/>
</dbReference>
<evidence type="ECO:0000313" key="1">
    <source>
        <dbReference type="EMBL" id="EPB88208.1"/>
    </source>
</evidence>
<reference evidence="2" key="1">
    <citation type="submission" date="2013-05" db="EMBL/GenBank/DDBJ databases">
        <title>The Genome sequence of Mucor circinelloides f. circinelloides 1006PhL.</title>
        <authorList>
            <consortium name="The Broad Institute Genomics Platform"/>
            <person name="Cuomo C."/>
            <person name="Earl A."/>
            <person name="Findley K."/>
            <person name="Lee S.C."/>
            <person name="Walker B."/>
            <person name="Young S."/>
            <person name="Zeng Q."/>
            <person name="Gargeya S."/>
            <person name="Fitzgerald M."/>
            <person name="Haas B."/>
            <person name="Abouelleil A."/>
            <person name="Allen A.W."/>
            <person name="Alvarado L."/>
            <person name="Arachchi H.M."/>
            <person name="Berlin A.M."/>
            <person name="Chapman S.B."/>
            <person name="Gainer-Dewar J."/>
            <person name="Goldberg J."/>
            <person name="Griggs A."/>
            <person name="Gujja S."/>
            <person name="Hansen M."/>
            <person name="Howarth C."/>
            <person name="Imamovic A."/>
            <person name="Ireland A."/>
            <person name="Larimer J."/>
            <person name="McCowan C."/>
            <person name="Murphy C."/>
            <person name="Pearson M."/>
            <person name="Poon T.W."/>
            <person name="Priest M."/>
            <person name="Roberts A."/>
            <person name="Saif S."/>
            <person name="Shea T."/>
            <person name="Sisk P."/>
            <person name="Sykes S."/>
            <person name="Wortman J."/>
            <person name="Nusbaum C."/>
            <person name="Birren B."/>
        </authorList>
    </citation>
    <scope>NUCLEOTIDE SEQUENCE [LARGE SCALE GENOMIC DNA]</scope>
    <source>
        <strain evidence="2">1006PhL</strain>
    </source>
</reference>
<proteinExistence type="predicted"/>
<dbReference type="VEuPathDB" id="FungiDB:HMPREF1544_05041"/>